<reference evidence="1 2" key="1">
    <citation type="journal article" date="2019" name="Nat. Ecol. Evol.">
        <title>Megaphylogeny resolves global patterns of mushroom evolution.</title>
        <authorList>
            <person name="Varga T."/>
            <person name="Krizsan K."/>
            <person name="Foldi C."/>
            <person name="Dima B."/>
            <person name="Sanchez-Garcia M."/>
            <person name="Sanchez-Ramirez S."/>
            <person name="Szollosi G.J."/>
            <person name="Szarkandi J.G."/>
            <person name="Papp V."/>
            <person name="Albert L."/>
            <person name="Andreopoulos W."/>
            <person name="Angelini C."/>
            <person name="Antonin V."/>
            <person name="Barry K.W."/>
            <person name="Bougher N.L."/>
            <person name="Buchanan P."/>
            <person name="Buyck B."/>
            <person name="Bense V."/>
            <person name="Catcheside P."/>
            <person name="Chovatia M."/>
            <person name="Cooper J."/>
            <person name="Damon W."/>
            <person name="Desjardin D."/>
            <person name="Finy P."/>
            <person name="Geml J."/>
            <person name="Haridas S."/>
            <person name="Hughes K."/>
            <person name="Justo A."/>
            <person name="Karasinski D."/>
            <person name="Kautmanova I."/>
            <person name="Kiss B."/>
            <person name="Kocsube S."/>
            <person name="Kotiranta H."/>
            <person name="LaButti K.M."/>
            <person name="Lechner B.E."/>
            <person name="Liimatainen K."/>
            <person name="Lipzen A."/>
            <person name="Lukacs Z."/>
            <person name="Mihaltcheva S."/>
            <person name="Morgado L.N."/>
            <person name="Niskanen T."/>
            <person name="Noordeloos M.E."/>
            <person name="Ohm R.A."/>
            <person name="Ortiz-Santana B."/>
            <person name="Ovrebo C."/>
            <person name="Racz N."/>
            <person name="Riley R."/>
            <person name="Savchenko A."/>
            <person name="Shiryaev A."/>
            <person name="Soop K."/>
            <person name="Spirin V."/>
            <person name="Szebenyi C."/>
            <person name="Tomsovsky M."/>
            <person name="Tulloss R.E."/>
            <person name="Uehling J."/>
            <person name="Grigoriev I.V."/>
            <person name="Vagvolgyi C."/>
            <person name="Papp T."/>
            <person name="Martin F.M."/>
            <person name="Miettinen O."/>
            <person name="Hibbett D.S."/>
            <person name="Nagy L.G."/>
        </authorList>
    </citation>
    <scope>NUCLEOTIDE SEQUENCE [LARGE SCALE GENOMIC DNA]</scope>
    <source>
        <strain evidence="1 2">NL-1719</strain>
    </source>
</reference>
<accession>A0ACD2ZXS6</accession>
<evidence type="ECO:0000313" key="1">
    <source>
        <dbReference type="EMBL" id="TFK58123.1"/>
    </source>
</evidence>
<sequence length="220" mass="24638">MLFVAIWLLFQIFHRTSAIMWGVFFLALLPKVTAAETPFPQLKFQDFSTLVLNNFGPDITLSTVLTLLLSMTANTELLNLHSAQKYSTTRVGTSWMRAFANILIEKLKVESMLEPFEVMSSAYTNVTTLSRKLDTFAAGLNLLCISQNRTLEKPLPPVSHKAIEPVHVICPLSPVCMTLSCHSSSLAQNTRYSRTFYSPTYSHGRWECPMGGGSILWKAL</sequence>
<organism evidence="1 2">
    <name type="scientific">Pluteus cervinus</name>
    <dbReference type="NCBI Taxonomy" id="181527"/>
    <lineage>
        <taxon>Eukaryota</taxon>
        <taxon>Fungi</taxon>
        <taxon>Dikarya</taxon>
        <taxon>Basidiomycota</taxon>
        <taxon>Agaricomycotina</taxon>
        <taxon>Agaricomycetes</taxon>
        <taxon>Agaricomycetidae</taxon>
        <taxon>Agaricales</taxon>
        <taxon>Pluteineae</taxon>
        <taxon>Pluteaceae</taxon>
        <taxon>Pluteus</taxon>
    </lineage>
</organism>
<dbReference type="Proteomes" id="UP000308600">
    <property type="component" value="Unassembled WGS sequence"/>
</dbReference>
<dbReference type="EMBL" id="ML209622">
    <property type="protein sequence ID" value="TFK58123.1"/>
    <property type="molecule type" value="Genomic_DNA"/>
</dbReference>
<protein>
    <submittedName>
        <fullName evidence="1">Uncharacterized protein</fullName>
    </submittedName>
</protein>
<proteinExistence type="predicted"/>
<name>A0ACD2ZXS6_9AGAR</name>
<gene>
    <name evidence="1" type="ORF">BDN72DRAFT_782483</name>
</gene>
<evidence type="ECO:0000313" key="2">
    <source>
        <dbReference type="Proteomes" id="UP000308600"/>
    </source>
</evidence>
<keyword evidence="2" id="KW-1185">Reference proteome</keyword>